<dbReference type="InterPro" id="IPR012001">
    <property type="entry name" value="Thiamin_PyroP_enz_TPP-bd_dom"/>
</dbReference>
<dbReference type="SUPFAM" id="SSF52518">
    <property type="entry name" value="Thiamin diphosphate-binding fold (THDP-binding)"/>
    <property type="match status" value="2"/>
</dbReference>
<dbReference type="Pfam" id="PF00205">
    <property type="entry name" value="TPP_enzyme_M"/>
    <property type="match status" value="1"/>
</dbReference>
<feature type="domain" description="Thiamine pyrophosphate enzyme TPP-binding" evidence="5">
    <location>
        <begin position="388"/>
        <end position="534"/>
    </location>
</feature>
<evidence type="ECO:0000313" key="7">
    <source>
        <dbReference type="EMBL" id="OOP69889.1"/>
    </source>
</evidence>
<dbReference type="CDD" id="cd00568">
    <property type="entry name" value="TPP_enzymes"/>
    <property type="match status" value="1"/>
</dbReference>
<organism evidence="7 8">
    <name type="scientific">Heyndrickxia oleronia</name>
    <dbReference type="NCBI Taxonomy" id="38875"/>
    <lineage>
        <taxon>Bacteria</taxon>
        <taxon>Bacillati</taxon>
        <taxon>Bacillota</taxon>
        <taxon>Bacilli</taxon>
        <taxon>Bacillales</taxon>
        <taxon>Bacillaceae</taxon>
        <taxon>Heyndrickxia</taxon>
    </lineage>
</organism>
<dbReference type="PANTHER" id="PTHR18968:SF120">
    <property type="entry name" value="ACETOLACTATE SYNTHASE LARGE SUBUNIT"/>
    <property type="match status" value="1"/>
</dbReference>
<protein>
    <submittedName>
        <fullName evidence="7">Acetolactate synthase</fullName>
    </submittedName>
</protein>
<dbReference type="RefSeq" id="WP_078109386.1">
    <property type="nucleotide sequence ID" value="NZ_CP065424.1"/>
</dbReference>
<evidence type="ECO:0000256" key="2">
    <source>
        <dbReference type="ARBA" id="ARBA00023052"/>
    </source>
</evidence>
<dbReference type="InterPro" id="IPR029035">
    <property type="entry name" value="DHS-like_NAD/FAD-binding_dom"/>
</dbReference>
<reference evidence="7 8" key="1">
    <citation type="submission" date="2017-01" db="EMBL/GenBank/DDBJ databases">
        <title>Draft genome sequence of Bacillus oleronius.</title>
        <authorList>
            <person name="Allam M."/>
        </authorList>
    </citation>
    <scope>NUCLEOTIDE SEQUENCE [LARGE SCALE GENOMIC DNA]</scope>
    <source>
        <strain evidence="7 8">DSM 9356</strain>
    </source>
</reference>
<dbReference type="GO" id="GO:0000287">
    <property type="term" value="F:magnesium ion binding"/>
    <property type="evidence" value="ECO:0007669"/>
    <property type="project" value="InterPro"/>
</dbReference>
<dbReference type="GO" id="GO:0009099">
    <property type="term" value="P:L-valine biosynthetic process"/>
    <property type="evidence" value="ECO:0007669"/>
    <property type="project" value="TreeGrafter"/>
</dbReference>
<name>A0A8E2LH88_9BACI</name>
<dbReference type="InterPro" id="IPR029061">
    <property type="entry name" value="THDP-binding"/>
</dbReference>
<dbReference type="Pfam" id="PF02776">
    <property type="entry name" value="TPP_enzyme_N"/>
    <property type="match status" value="1"/>
</dbReference>
<gene>
    <name evidence="7" type="ORF">BWZ43_02620</name>
</gene>
<feature type="domain" description="Thiamine pyrophosphate enzyme central" evidence="4">
    <location>
        <begin position="198"/>
        <end position="328"/>
    </location>
</feature>
<dbReference type="SUPFAM" id="SSF52467">
    <property type="entry name" value="DHS-like NAD/FAD-binding domain"/>
    <property type="match status" value="1"/>
</dbReference>
<dbReference type="EMBL" id="MTLA01000028">
    <property type="protein sequence ID" value="OOP69889.1"/>
    <property type="molecule type" value="Genomic_DNA"/>
</dbReference>
<dbReference type="NCBIfam" id="NF006052">
    <property type="entry name" value="PRK08199.1"/>
    <property type="match status" value="1"/>
</dbReference>
<comment type="caution">
    <text evidence="7">The sequence shown here is derived from an EMBL/GenBank/DDBJ whole genome shotgun (WGS) entry which is preliminary data.</text>
</comment>
<evidence type="ECO:0000259" key="6">
    <source>
        <dbReference type="Pfam" id="PF02776"/>
    </source>
</evidence>
<dbReference type="PROSITE" id="PS00187">
    <property type="entry name" value="TPP_ENZYMES"/>
    <property type="match status" value="1"/>
</dbReference>
<proteinExistence type="inferred from homology"/>
<dbReference type="InterPro" id="IPR045229">
    <property type="entry name" value="TPP_enz"/>
</dbReference>
<accession>A0A8E2LH88</accession>
<dbReference type="Gene3D" id="3.40.50.970">
    <property type="match status" value="2"/>
</dbReference>
<feature type="domain" description="Thiamine pyrophosphate enzyme N-terminal TPP-binding" evidence="6">
    <location>
        <begin position="11"/>
        <end position="123"/>
    </location>
</feature>
<dbReference type="InterPro" id="IPR012000">
    <property type="entry name" value="Thiamin_PyroP_enz_cen_dom"/>
</dbReference>
<dbReference type="InterPro" id="IPR000399">
    <property type="entry name" value="TPP-bd_CS"/>
</dbReference>
<dbReference type="GO" id="GO:0005948">
    <property type="term" value="C:acetolactate synthase complex"/>
    <property type="evidence" value="ECO:0007669"/>
    <property type="project" value="TreeGrafter"/>
</dbReference>
<dbReference type="GO" id="GO:0030976">
    <property type="term" value="F:thiamine pyrophosphate binding"/>
    <property type="evidence" value="ECO:0007669"/>
    <property type="project" value="InterPro"/>
</dbReference>
<dbReference type="Pfam" id="PF02775">
    <property type="entry name" value="TPP_enzyme_C"/>
    <property type="match status" value="1"/>
</dbReference>
<dbReference type="FunFam" id="3.40.50.970:FF:000007">
    <property type="entry name" value="Acetolactate synthase"/>
    <property type="match status" value="1"/>
</dbReference>
<dbReference type="GO" id="GO:0050660">
    <property type="term" value="F:flavin adenine dinucleotide binding"/>
    <property type="evidence" value="ECO:0007669"/>
    <property type="project" value="TreeGrafter"/>
</dbReference>
<keyword evidence="8" id="KW-1185">Reference proteome</keyword>
<dbReference type="AlphaFoldDB" id="A0A8E2LH88"/>
<keyword evidence="2 3" id="KW-0786">Thiamine pyrophosphate</keyword>
<dbReference type="GO" id="GO:0009097">
    <property type="term" value="P:isoleucine biosynthetic process"/>
    <property type="evidence" value="ECO:0007669"/>
    <property type="project" value="TreeGrafter"/>
</dbReference>
<evidence type="ECO:0000256" key="3">
    <source>
        <dbReference type="RuleBase" id="RU362132"/>
    </source>
</evidence>
<evidence type="ECO:0000259" key="4">
    <source>
        <dbReference type="Pfam" id="PF00205"/>
    </source>
</evidence>
<dbReference type="Gene3D" id="3.40.50.1220">
    <property type="entry name" value="TPP-binding domain"/>
    <property type="match status" value="1"/>
</dbReference>
<evidence type="ECO:0000313" key="8">
    <source>
        <dbReference type="Proteomes" id="UP000189761"/>
    </source>
</evidence>
<dbReference type="InterPro" id="IPR011766">
    <property type="entry name" value="TPP_enzyme_TPP-bd"/>
</dbReference>
<dbReference type="Proteomes" id="UP000189761">
    <property type="component" value="Unassembled WGS sequence"/>
</dbReference>
<evidence type="ECO:0000259" key="5">
    <source>
        <dbReference type="Pfam" id="PF02775"/>
    </source>
</evidence>
<comment type="similarity">
    <text evidence="1 3">Belongs to the TPP enzyme family.</text>
</comment>
<sequence>MPLTIKKKVMGAAQAIIECMKIEEITKVFCVPGESYLPVLDAIYDEPTIDLISTRHEGGASFMAEGFAKATRKPGVVMATRGVGGANLAIGVHTAYQDSTPMVVFLGQVHSKFRGREGFQEVDLDQFFGHIAKWTVEINDAERIPELVQRAFRIAQTGRPGPVVVSLPEDILKENCEMAFGSKVNVPKPVPAKTELAQIEHILNNARKPLIIAGGGIIHSKGEQELIDFAEKYYLPVAAAFRRHDVFPNNHPLYVGHLGLGTAKGILQTVNEADVILAIGTRLSEVTTQDYTLLSSEQTLIHIDISADMLGNVYPPEVGIVADAKNALFAFQGIQVQPTWQKWVDRCHQVYIETTLIMNNGKSEKLTNFDVIQLLQENLPENAIITNDAGNFAGWLHSYYQFHRKGTYIGPTSGAMGYGLPAAIGVKLAHPDRTVVSLSGDGGMMMTVQELETASRYNIPVISLVFNNRMYGTIRMHQEIHYPTKVSGTDLGDIDFSGLAQSLNANGVKARTKEEFKKALREAMHSSKPTVIEIEMDRAQISTTKTIKDIRENL</sequence>
<dbReference type="GO" id="GO:0003984">
    <property type="term" value="F:acetolactate synthase activity"/>
    <property type="evidence" value="ECO:0007669"/>
    <property type="project" value="TreeGrafter"/>
</dbReference>
<evidence type="ECO:0000256" key="1">
    <source>
        <dbReference type="ARBA" id="ARBA00007812"/>
    </source>
</evidence>
<dbReference type="CDD" id="cd07035">
    <property type="entry name" value="TPP_PYR_POX_like"/>
    <property type="match status" value="1"/>
</dbReference>
<dbReference type="PANTHER" id="PTHR18968">
    <property type="entry name" value="THIAMINE PYROPHOSPHATE ENZYMES"/>
    <property type="match status" value="1"/>
</dbReference>